<sequence>MLIASARDFESGKKNTCKDSCNNAMTLKELLQRINKFNVITCFVPSFALHN</sequence>
<evidence type="ECO:0000313" key="1">
    <source>
        <dbReference type="EMBL" id="KHJ80393.1"/>
    </source>
</evidence>
<name>A0A0B1S4W4_OESDE</name>
<protein>
    <submittedName>
        <fullName evidence="1">Uncharacterized protein</fullName>
    </submittedName>
</protein>
<proteinExistence type="predicted"/>
<dbReference type="EMBL" id="KN600795">
    <property type="protein sequence ID" value="KHJ80393.1"/>
    <property type="molecule type" value="Genomic_DNA"/>
</dbReference>
<dbReference type="Proteomes" id="UP000053660">
    <property type="component" value="Unassembled WGS sequence"/>
</dbReference>
<reference evidence="1 2" key="1">
    <citation type="submission" date="2014-03" db="EMBL/GenBank/DDBJ databases">
        <title>Draft genome of the hookworm Oesophagostomum dentatum.</title>
        <authorList>
            <person name="Mitreva M."/>
        </authorList>
    </citation>
    <scope>NUCLEOTIDE SEQUENCE [LARGE SCALE GENOMIC DNA]</scope>
    <source>
        <strain evidence="1 2">OD-Hann</strain>
    </source>
</reference>
<gene>
    <name evidence="1" type="ORF">OESDEN_19932</name>
</gene>
<organism evidence="1 2">
    <name type="scientific">Oesophagostomum dentatum</name>
    <name type="common">Nodular worm</name>
    <dbReference type="NCBI Taxonomy" id="61180"/>
    <lineage>
        <taxon>Eukaryota</taxon>
        <taxon>Metazoa</taxon>
        <taxon>Ecdysozoa</taxon>
        <taxon>Nematoda</taxon>
        <taxon>Chromadorea</taxon>
        <taxon>Rhabditida</taxon>
        <taxon>Rhabditina</taxon>
        <taxon>Rhabditomorpha</taxon>
        <taxon>Strongyloidea</taxon>
        <taxon>Strongylidae</taxon>
        <taxon>Oesophagostomum</taxon>
    </lineage>
</organism>
<dbReference type="AlphaFoldDB" id="A0A0B1S4W4"/>
<keyword evidence="2" id="KW-1185">Reference proteome</keyword>
<accession>A0A0B1S4W4</accession>
<evidence type="ECO:0000313" key="2">
    <source>
        <dbReference type="Proteomes" id="UP000053660"/>
    </source>
</evidence>